<comment type="caution">
    <text evidence="2">The sequence shown here is derived from an EMBL/GenBank/DDBJ whole genome shotgun (WGS) entry which is preliminary data.</text>
</comment>
<dbReference type="Proteomes" id="UP001295740">
    <property type="component" value="Unassembled WGS sequence"/>
</dbReference>
<evidence type="ECO:0000256" key="1">
    <source>
        <dbReference type="SAM" id="MobiDB-lite"/>
    </source>
</evidence>
<proteinExistence type="predicted"/>
<feature type="region of interest" description="Disordered" evidence="1">
    <location>
        <begin position="19"/>
        <end position="38"/>
    </location>
</feature>
<gene>
    <name evidence="2" type="ORF">KHLLAP_LOCUS11205</name>
</gene>
<organism evidence="2 3">
    <name type="scientific">Anthostomella pinea</name>
    <dbReference type="NCBI Taxonomy" id="933095"/>
    <lineage>
        <taxon>Eukaryota</taxon>
        <taxon>Fungi</taxon>
        <taxon>Dikarya</taxon>
        <taxon>Ascomycota</taxon>
        <taxon>Pezizomycotina</taxon>
        <taxon>Sordariomycetes</taxon>
        <taxon>Xylariomycetidae</taxon>
        <taxon>Xylariales</taxon>
        <taxon>Xylariaceae</taxon>
        <taxon>Anthostomella</taxon>
    </lineage>
</organism>
<reference evidence="2" key="1">
    <citation type="submission" date="2023-10" db="EMBL/GenBank/DDBJ databases">
        <authorList>
            <person name="Hackl T."/>
        </authorList>
    </citation>
    <scope>NUCLEOTIDE SEQUENCE</scope>
</reference>
<evidence type="ECO:0000313" key="2">
    <source>
        <dbReference type="EMBL" id="CAJ2510737.1"/>
    </source>
</evidence>
<protein>
    <submittedName>
        <fullName evidence="2">Uu.00g063620.m01.CDS01</fullName>
    </submittedName>
</protein>
<feature type="region of interest" description="Disordered" evidence="1">
    <location>
        <begin position="49"/>
        <end position="73"/>
    </location>
</feature>
<dbReference type="EMBL" id="CAUWAG010000018">
    <property type="protein sequence ID" value="CAJ2510737.1"/>
    <property type="molecule type" value="Genomic_DNA"/>
</dbReference>
<keyword evidence="3" id="KW-1185">Reference proteome</keyword>
<accession>A0AAI8VTD0</accession>
<sequence length="117" mass="12614">MSDYIGAPFDFDAFMASNQHHDFQGPDQGAFSGSNPEGLCDPSYLDALSAPNQHDGFQGPDQGASWGANQEDLSDPNYLASEMNWLSDMPVIGQEFNFNYNAGLPLPDANDAAPLEP</sequence>
<evidence type="ECO:0000313" key="3">
    <source>
        <dbReference type="Proteomes" id="UP001295740"/>
    </source>
</evidence>
<name>A0AAI8VTD0_9PEZI</name>
<dbReference type="AlphaFoldDB" id="A0AAI8VTD0"/>